<evidence type="ECO:0000313" key="2">
    <source>
        <dbReference type="Proteomes" id="UP000035929"/>
    </source>
</evidence>
<comment type="caution">
    <text evidence="1">The sequence shown here is derived from an EMBL/GenBank/DDBJ whole genome shotgun (WGS) entry which is preliminary data.</text>
</comment>
<proteinExistence type="predicted"/>
<gene>
    <name evidence="1" type="ORF">VP06_05470</name>
</gene>
<evidence type="ECO:0000313" key="1">
    <source>
        <dbReference type="EMBL" id="KMO38869.1"/>
    </source>
</evidence>
<dbReference type="AlphaFoldDB" id="A0A0J6SYS1"/>
<organism evidence="1 2">
    <name type="scientific">Methylobacterium aquaticum</name>
    <dbReference type="NCBI Taxonomy" id="270351"/>
    <lineage>
        <taxon>Bacteria</taxon>
        <taxon>Pseudomonadati</taxon>
        <taxon>Pseudomonadota</taxon>
        <taxon>Alphaproteobacteria</taxon>
        <taxon>Hyphomicrobiales</taxon>
        <taxon>Methylobacteriaceae</taxon>
        <taxon>Methylobacterium</taxon>
    </lineage>
</organism>
<reference evidence="1 2" key="1">
    <citation type="submission" date="2015-03" db="EMBL/GenBank/DDBJ databases">
        <title>Genome sequencing of Methylobacterium aquaticum DSM16371 type strain.</title>
        <authorList>
            <person name="Chaudhry V."/>
            <person name="Patil P.B."/>
        </authorList>
    </citation>
    <scope>NUCLEOTIDE SEQUENCE [LARGE SCALE GENOMIC DNA]</scope>
    <source>
        <strain evidence="1 2">DSM 16371</strain>
    </source>
</reference>
<dbReference type="Proteomes" id="UP000035929">
    <property type="component" value="Unassembled WGS sequence"/>
</dbReference>
<dbReference type="EMBL" id="LABX01000040">
    <property type="protein sequence ID" value="KMO38869.1"/>
    <property type="molecule type" value="Genomic_DNA"/>
</dbReference>
<sequence length="148" mass="16408">MALADLLLAADPDRERWVTSGAAMIVVDSLLHNHLHRTGTLRRFRAEHPYGPRCYAPGGCADLIRGLANRVDARAFNPTFPACFPRFVQFAMWRLCSASELDLCNGNRIDDRQRCANAACPIFPRCDRVVLCPSGTGSGILRLPAWPE</sequence>
<accession>A0A0J6SYS1</accession>
<dbReference type="PATRIC" id="fig|270351.6.peg.5511"/>
<name>A0A0J6SYS1_9HYPH</name>
<protein>
    <submittedName>
        <fullName evidence="1">Uncharacterized protein</fullName>
    </submittedName>
</protein>